<name>A0ABW4KBG8_9HYPH</name>
<dbReference type="EMBL" id="JBHUER010000010">
    <property type="protein sequence ID" value="MFD1704421.1"/>
    <property type="molecule type" value="Genomic_DNA"/>
</dbReference>
<organism evidence="1 2">
    <name type="scientific">Methylopila henanensis</name>
    <dbReference type="NCBI Taxonomy" id="873516"/>
    <lineage>
        <taxon>Bacteria</taxon>
        <taxon>Pseudomonadati</taxon>
        <taxon>Pseudomonadota</taxon>
        <taxon>Alphaproteobacteria</taxon>
        <taxon>Hyphomicrobiales</taxon>
        <taxon>Methylopilaceae</taxon>
        <taxon>Methylopila</taxon>
    </lineage>
</organism>
<comment type="caution">
    <text evidence="1">The sequence shown here is derived from an EMBL/GenBank/DDBJ whole genome shotgun (WGS) entry which is preliminary data.</text>
</comment>
<proteinExistence type="predicted"/>
<sequence length="289" mass="32651">MSDYLACLEASGGNKSEITSEFSTAVKEKLSGKVSGSGQGVIVRADGSIEVDSSSENIILGKMSSKFYEGAMKECRNVLDIKEDAPHKSSWVMENGILNLISNTDNVENIEIKLYIMIETFLKWNGNYQLHGRYASTTPGVVYAAHGGDKLIFSFPLEDQADSFREKIDEILRNLHAHNVEQKLTYLQNCMQIEYDFAGRHYRYFRQEIVPYDKMATGKINLDKMTFDRECTENFSTISKHPDAYKTGGQIGMFEFWSGNDRQELSNVIATDLGRQIASWTKRIAAENK</sequence>
<gene>
    <name evidence="1" type="ORF">ACFSCV_15540</name>
</gene>
<dbReference type="RefSeq" id="WP_378800478.1">
    <property type="nucleotide sequence ID" value="NZ_JBHUER010000010.1"/>
</dbReference>
<protein>
    <submittedName>
        <fullName evidence="1">Uncharacterized protein</fullName>
    </submittedName>
</protein>
<reference evidence="2" key="1">
    <citation type="journal article" date="2019" name="Int. J. Syst. Evol. Microbiol.">
        <title>The Global Catalogue of Microorganisms (GCM) 10K type strain sequencing project: providing services to taxonomists for standard genome sequencing and annotation.</title>
        <authorList>
            <consortium name="The Broad Institute Genomics Platform"/>
            <consortium name="The Broad Institute Genome Sequencing Center for Infectious Disease"/>
            <person name="Wu L."/>
            <person name="Ma J."/>
        </authorList>
    </citation>
    <scope>NUCLEOTIDE SEQUENCE [LARGE SCALE GENOMIC DNA]</scope>
    <source>
        <strain evidence="2">KCTC 23707</strain>
    </source>
</reference>
<keyword evidence="2" id="KW-1185">Reference proteome</keyword>
<evidence type="ECO:0000313" key="2">
    <source>
        <dbReference type="Proteomes" id="UP001597308"/>
    </source>
</evidence>
<evidence type="ECO:0000313" key="1">
    <source>
        <dbReference type="EMBL" id="MFD1704421.1"/>
    </source>
</evidence>
<accession>A0ABW4KBG8</accession>
<dbReference type="Proteomes" id="UP001597308">
    <property type="component" value="Unassembled WGS sequence"/>
</dbReference>